<dbReference type="GO" id="GO:0016787">
    <property type="term" value="F:hydrolase activity"/>
    <property type="evidence" value="ECO:0007669"/>
    <property type="project" value="UniProtKB-KW"/>
</dbReference>
<dbReference type="EMBL" id="DF977514">
    <property type="protein sequence ID" value="GAW27080.1"/>
    <property type="molecule type" value="Genomic_DNA"/>
</dbReference>
<dbReference type="AlphaFoldDB" id="A0A1S8ABL2"/>
<name>A0A1S8ABL2_ROSNE</name>
<gene>
    <name evidence="2" type="ORF">SAMD00023353_6900100</name>
</gene>
<organism evidence="2">
    <name type="scientific">Rosellinia necatrix</name>
    <name type="common">White root-rot fungus</name>
    <dbReference type="NCBI Taxonomy" id="77044"/>
    <lineage>
        <taxon>Eukaryota</taxon>
        <taxon>Fungi</taxon>
        <taxon>Dikarya</taxon>
        <taxon>Ascomycota</taxon>
        <taxon>Pezizomycotina</taxon>
        <taxon>Sordariomycetes</taxon>
        <taxon>Xylariomycetidae</taxon>
        <taxon>Xylariales</taxon>
        <taxon>Xylariaceae</taxon>
        <taxon>Rosellinia</taxon>
    </lineage>
</organism>
<dbReference type="OrthoDB" id="27652at2759"/>
<dbReference type="STRING" id="77044.A0A1S8ABL2"/>
<feature type="region of interest" description="Disordered" evidence="1">
    <location>
        <begin position="1"/>
        <end position="35"/>
    </location>
</feature>
<keyword evidence="2" id="KW-0378">Hydrolase</keyword>
<keyword evidence="3" id="KW-1185">Reference proteome</keyword>
<proteinExistence type="predicted"/>
<evidence type="ECO:0000313" key="2">
    <source>
        <dbReference type="EMBL" id="GAW27080.1"/>
    </source>
</evidence>
<reference evidence="2" key="1">
    <citation type="submission" date="2016-03" db="EMBL/GenBank/DDBJ databases">
        <title>Draft genome sequence of Rosellinia necatrix.</title>
        <authorList>
            <person name="Kanematsu S."/>
        </authorList>
    </citation>
    <scope>NUCLEOTIDE SEQUENCE [LARGE SCALE GENOMIC DNA]</scope>
    <source>
        <strain evidence="2">W97</strain>
    </source>
</reference>
<dbReference type="Proteomes" id="UP000054516">
    <property type="component" value="Unassembled WGS sequence"/>
</dbReference>
<evidence type="ECO:0000313" key="3">
    <source>
        <dbReference type="Proteomes" id="UP000054516"/>
    </source>
</evidence>
<sequence length="62" mass="6653">MASFLNKWKPGSASLNPSAKDGLKKKEEAAPEMTPLEKILQNAGAIRIDGSDKFFGMENVGS</sequence>
<protein>
    <submittedName>
        <fullName evidence="2">Putative ubiquitin carboxyl-terminal hydrolase</fullName>
    </submittedName>
</protein>
<evidence type="ECO:0000256" key="1">
    <source>
        <dbReference type="SAM" id="MobiDB-lite"/>
    </source>
</evidence>
<accession>A0A1S8ABL2</accession>